<dbReference type="RefSeq" id="WP_020512175.1">
    <property type="nucleotide sequence ID" value="NZ_JBIAZU010000004.1"/>
</dbReference>
<reference evidence="2 3" key="1">
    <citation type="submission" date="2024-10" db="EMBL/GenBank/DDBJ databases">
        <title>The Natural Products Discovery Center: Release of the First 8490 Sequenced Strains for Exploring Actinobacteria Biosynthetic Diversity.</title>
        <authorList>
            <person name="Kalkreuter E."/>
            <person name="Kautsar S.A."/>
            <person name="Yang D."/>
            <person name="Bader C.D."/>
            <person name="Teijaro C.N."/>
            <person name="Fluegel L."/>
            <person name="Davis C.M."/>
            <person name="Simpson J.R."/>
            <person name="Lauterbach L."/>
            <person name="Steele A.D."/>
            <person name="Gui C."/>
            <person name="Meng S."/>
            <person name="Li G."/>
            <person name="Viehrig K."/>
            <person name="Ye F."/>
            <person name="Su P."/>
            <person name="Kiefer A.F."/>
            <person name="Nichols A."/>
            <person name="Cepeda A.J."/>
            <person name="Yan W."/>
            <person name="Fan B."/>
            <person name="Jiang Y."/>
            <person name="Adhikari A."/>
            <person name="Zheng C.-J."/>
            <person name="Schuster L."/>
            <person name="Cowan T.M."/>
            <person name="Smanski M.J."/>
            <person name="Chevrette M.G."/>
            <person name="De Carvalho L.P.S."/>
            <person name="Shen B."/>
        </authorList>
    </citation>
    <scope>NUCLEOTIDE SEQUENCE [LARGE SCALE GENOMIC DNA]</scope>
    <source>
        <strain evidence="2 3">NPDC000087</strain>
    </source>
</reference>
<feature type="domain" description="UspA" evidence="1">
    <location>
        <begin position="13"/>
        <end position="141"/>
    </location>
</feature>
<accession>A0ABW6WGS5</accession>
<dbReference type="EMBL" id="JBIAZU010000004">
    <property type="protein sequence ID" value="MFF5292477.1"/>
    <property type="molecule type" value="Genomic_DNA"/>
</dbReference>
<evidence type="ECO:0000313" key="3">
    <source>
        <dbReference type="Proteomes" id="UP001602245"/>
    </source>
</evidence>
<dbReference type="Pfam" id="PF00582">
    <property type="entry name" value="Usp"/>
    <property type="match status" value="1"/>
</dbReference>
<dbReference type="InterPro" id="IPR006016">
    <property type="entry name" value="UspA"/>
</dbReference>
<proteinExistence type="predicted"/>
<dbReference type="CDD" id="cd00293">
    <property type="entry name" value="USP-like"/>
    <property type="match status" value="1"/>
</dbReference>
<sequence length="160" mass="17177">MRVVVWLTEGTWQSAVDAARDLPAADITLLHVIDVNTVQAVAGARAGLLGRGLSYDRAGDAERVLADAQTALLDAAEARLGRAARRETRQGQIEREVITACADAGLLVLARDGDHTRLGPRSIGHHARFVIDHAPCRVLLVWPDEPPDLSTVPPPPPPPR</sequence>
<organism evidence="2 3">
    <name type="scientific">Paractinoplanes globisporus</name>
    <dbReference type="NCBI Taxonomy" id="113565"/>
    <lineage>
        <taxon>Bacteria</taxon>
        <taxon>Bacillati</taxon>
        <taxon>Actinomycetota</taxon>
        <taxon>Actinomycetes</taxon>
        <taxon>Micromonosporales</taxon>
        <taxon>Micromonosporaceae</taxon>
        <taxon>Paractinoplanes</taxon>
    </lineage>
</organism>
<keyword evidence="3" id="KW-1185">Reference proteome</keyword>
<evidence type="ECO:0000259" key="1">
    <source>
        <dbReference type="Pfam" id="PF00582"/>
    </source>
</evidence>
<evidence type="ECO:0000313" key="2">
    <source>
        <dbReference type="EMBL" id="MFF5292477.1"/>
    </source>
</evidence>
<dbReference type="Proteomes" id="UP001602245">
    <property type="component" value="Unassembled WGS sequence"/>
</dbReference>
<name>A0ABW6WGS5_9ACTN</name>
<dbReference type="Gene3D" id="3.40.50.12370">
    <property type="match status" value="1"/>
</dbReference>
<comment type="caution">
    <text evidence="2">The sequence shown here is derived from an EMBL/GenBank/DDBJ whole genome shotgun (WGS) entry which is preliminary data.</text>
</comment>
<dbReference type="SUPFAM" id="SSF52402">
    <property type="entry name" value="Adenine nucleotide alpha hydrolases-like"/>
    <property type="match status" value="1"/>
</dbReference>
<gene>
    <name evidence="2" type="ORF">ACFY35_23800</name>
</gene>
<protein>
    <submittedName>
        <fullName evidence="2">Universal stress protein</fullName>
    </submittedName>
</protein>